<keyword evidence="5" id="KW-1185">Reference proteome</keyword>
<dbReference type="SUPFAM" id="SSF51905">
    <property type="entry name" value="FAD/NAD(P)-binding domain"/>
    <property type="match status" value="1"/>
</dbReference>
<dbReference type="AlphaFoldDB" id="A0A845QA55"/>
<feature type="domain" description="FAD dependent oxidoreductase" evidence="3">
    <location>
        <begin position="2"/>
        <end position="401"/>
    </location>
</feature>
<dbReference type="GO" id="GO:0008718">
    <property type="term" value="F:D-amino-acid dehydrogenase activity"/>
    <property type="evidence" value="ECO:0007669"/>
    <property type="project" value="TreeGrafter"/>
</dbReference>
<dbReference type="NCBIfam" id="NF001933">
    <property type="entry name" value="PRK00711.1"/>
    <property type="match status" value="1"/>
</dbReference>
<organism evidence="4 5">
    <name type="scientific">Pyruvatibacter mobilis</name>
    <dbReference type="NCBI Taxonomy" id="1712261"/>
    <lineage>
        <taxon>Bacteria</taxon>
        <taxon>Pseudomonadati</taxon>
        <taxon>Pseudomonadota</taxon>
        <taxon>Alphaproteobacteria</taxon>
        <taxon>Hyphomicrobiales</taxon>
        <taxon>Parvibaculaceae</taxon>
        <taxon>Pyruvatibacter</taxon>
    </lineage>
</organism>
<evidence type="ECO:0000259" key="3">
    <source>
        <dbReference type="Pfam" id="PF01266"/>
    </source>
</evidence>
<dbReference type="Gene3D" id="3.30.9.10">
    <property type="entry name" value="D-Amino Acid Oxidase, subunit A, domain 2"/>
    <property type="match status" value="1"/>
</dbReference>
<evidence type="ECO:0000256" key="1">
    <source>
        <dbReference type="ARBA" id="ARBA00009410"/>
    </source>
</evidence>
<dbReference type="GeneID" id="300655181"/>
<dbReference type="InterPro" id="IPR006076">
    <property type="entry name" value="FAD-dep_OxRdtase"/>
</dbReference>
<dbReference type="PANTHER" id="PTHR13847:SF280">
    <property type="entry name" value="D-AMINO ACID DEHYDROGENASE"/>
    <property type="match status" value="1"/>
</dbReference>
<gene>
    <name evidence="4" type="ORF">GTQ45_06375</name>
</gene>
<dbReference type="Proteomes" id="UP000470384">
    <property type="component" value="Unassembled WGS sequence"/>
</dbReference>
<evidence type="ECO:0000313" key="4">
    <source>
        <dbReference type="EMBL" id="NBG95354.1"/>
    </source>
</evidence>
<dbReference type="Pfam" id="PF01266">
    <property type="entry name" value="DAO"/>
    <property type="match status" value="1"/>
</dbReference>
<dbReference type="OrthoDB" id="9805337at2"/>
<dbReference type="EMBL" id="WXYQ01000005">
    <property type="protein sequence ID" value="NBG95354.1"/>
    <property type="molecule type" value="Genomic_DNA"/>
</dbReference>
<keyword evidence="2" id="KW-0560">Oxidoreductase</keyword>
<dbReference type="SUPFAM" id="SSF54373">
    <property type="entry name" value="FAD-linked reductases, C-terminal domain"/>
    <property type="match status" value="1"/>
</dbReference>
<reference evidence="4 5" key="1">
    <citation type="journal article" date="2016" name="Int. J. Syst. Evol. Microbiol.">
        <title>Pyruvatibacter mobilis gen. nov., sp. nov., a marine bacterium from the culture broth of Picochlorum sp. 122.</title>
        <authorList>
            <person name="Wang G."/>
            <person name="Tang M."/>
            <person name="Wu H."/>
            <person name="Dai S."/>
            <person name="Li T."/>
            <person name="Chen C."/>
            <person name="He H."/>
            <person name="Fan J."/>
            <person name="Xiang W."/>
            <person name="Li X."/>
        </authorList>
    </citation>
    <scope>NUCLEOTIDE SEQUENCE [LARGE SCALE GENOMIC DNA]</scope>
    <source>
        <strain evidence="4 5">GYP-11</strain>
    </source>
</reference>
<proteinExistence type="inferred from homology"/>
<evidence type="ECO:0000256" key="2">
    <source>
        <dbReference type="ARBA" id="ARBA00023002"/>
    </source>
</evidence>
<dbReference type="GO" id="GO:0055130">
    <property type="term" value="P:D-alanine catabolic process"/>
    <property type="evidence" value="ECO:0007669"/>
    <property type="project" value="TreeGrafter"/>
</dbReference>
<evidence type="ECO:0000313" key="5">
    <source>
        <dbReference type="Proteomes" id="UP000470384"/>
    </source>
</evidence>
<dbReference type="RefSeq" id="WP_160587357.1">
    <property type="nucleotide sequence ID" value="NZ_BMHN01000001.1"/>
</dbReference>
<dbReference type="PANTHER" id="PTHR13847">
    <property type="entry name" value="SARCOSINE DEHYDROGENASE-RELATED"/>
    <property type="match status" value="1"/>
</dbReference>
<comment type="caution">
    <text evidence="4">The sequence shown here is derived from an EMBL/GenBank/DDBJ whole genome shotgun (WGS) entry which is preliminary data.</text>
</comment>
<comment type="similarity">
    <text evidence="1">Belongs to the DadA oxidoreductase family.</text>
</comment>
<dbReference type="Gene3D" id="3.50.50.60">
    <property type="entry name" value="FAD/NAD(P)-binding domain"/>
    <property type="match status" value="2"/>
</dbReference>
<dbReference type="InterPro" id="IPR036188">
    <property type="entry name" value="FAD/NAD-bd_sf"/>
</dbReference>
<dbReference type="GO" id="GO:0005886">
    <property type="term" value="C:plasma membrane"/>
    <property type="evidence" value="ECO:0007669"/>
    <property type="project" value="TreeGrafter"/>
</dbReference>
<dbReference type="GO" id="GO:0005737">
    <property type="term" value="C:cytoplasm"/>
    <property type="evidence" value="ECO:0007669"/>
    <property type="project" value="TreeGrafter"/>
</dbReference>
<name>A0A845QA55_9HYPH</name>
<sequence>MKIVVLGAGVVGVTTAYYLAERGHEVTVIDRAEGPALETSFANGGQVSASGSAPWAAPGVPWQGLKWLGRADAPLRWKPRLDPAQWSWLMAFLRRCTAEAYDAGVTRNLTLGRLSITELRLLRARLGLDYHQQTKGILKIAKSDADLADLRDKAAKLTAKGAQVRFVDAAECAAIEPALEPAVTAGEVRGGIHFLDDESGDAHLFTEQVAAAAEEAGVTFRYGTAVEALETAGKAVTGIRTSSGPVACDHVVVCLGVGSRALLRPLGIRLPVYPVKGYSVTVDLDGSNIAPAVSLTDEERRVVVSRFGTQLRVAGMAELAGNDLTIDPARARAVRQALDDLFPGLARLPDARVWTGLRPMTPDGGAIIGAAPPWANLTLNTGHGTYGWTMACGSARLVADLVSGETPPLDMGLVSLARFR</sequence>
<accession>A0A845QA55</accession>
<protein>
    <submittedName>
        <fullName evidence="4">FAD-dependent oxidoreductase</fullName>
    </submittedName>
</protein>